<sequence length="110" mass="12971">MRFEVNSYRYFNKIKSCVCVCGSSNRTSSFILNWTSNQRLKRDIPLNCMRKHGFIDFNVDTSTPFSCITPIDYFNHVEFREELLTSTPKHSRYPELLRQLALEVINDIPD</sequence>
<dbReference type="EMBL" id="BMAV01010752">
    <property type="protein sequence ID" value="GFY56098.1"/>
    <property type="molecule type" value="Genomic_DNA"/>
</dbReference>
<keyword evidence="2" id="KW-1185">Reference proteome</keyword>
<proteinExistence type="predicted"/>
<organism evidence="1 2">
    <name type="scientific">Trichonephila inaurata madagascariensis</name>
    <dbReference type="NCBI Taxonomy" id="2747483"/>
    <lineage>
        <taxon>Eukaryota</taxon>
        <taxon>Metazoa</taxon>
        <taxon>Ecdysozoa</taxon>
        <taxon>Arthropoda</taxon>
        <taxon>Chelicerata</taxon>
        <taxon>Arachnida</taxon>
        <taxon>Araneae</taxon>
        <taxon>Araneomorphae</taxon>
        <taxon>Entelegynae</taxon>
        <taxon>Araneoidea</taxon>
        <taxon>Nephilidae</taxon>
        <taxon>Trichonephila</taxon>
        <taxon>Trichonephila inaurata</taxon>
    </lineage>
</organism>
<accession>A0A8X6XMX6</accession>
<gene>
    <name evidence="1" type="primary">AVEN_166593_1</name>
    <name evidence="1" type="ORF">TNIN_478501</name>
</gene>
<evidence type="ECO:0000313" key="1">
    <source>
        <dbReference type="EMBL" id="GFY56098.1"/>
    </source>
</evidence>
<dbReference type="Proteomes" id="UP000886998">
    <property type="component" value="Unassembled WGS sequence"/>
</dbReference>
<dbReference type="AlphaFoldDB" id="A0A8X6XMX6"/>
<protein>
    <submittedName>
        <fullName evidence="1">RNase H domain-containing protein</fullName>
    </submittedName>
</protein>
<evidence type="ECO:0000313" key="2">
    <source>
        <dbReference type="Proteomes" id="UP000886998"/>
    </source>
</evidence>
<comment type="caution">
    <text evidence="1">The sequence shown here is derived from an EMBL/GenBank/DDBJ whole genome shotgun (WGS) entry which is preliminary data.</text>
</comment>
<reference evidence="1" key="1">
    <citation type="submission" date="2020-08" db="EMBL/GenBank/DDBJ databases">
        <title>Multicomponent nature underlies the extraordinary mechanical properties of spider dragline silk.</title>
        <authorList>
            <person name="Kono N."/>
            <person name="Nakamura H."/>
            <person name="Mori M."/>
            <person name="Yoshida Y."/>
            <person name="Ohtoshi R."/>
            <person name="Malay A.D."/>
            <person name="Moran D.A.P."/>
            <person name="Tomita M."/>
            <person name="Numata K."/>
            <person name="Arakawa K."/>
        </authorList>
    </citation>
    <scope>NUCLEOTIDE SEQUENCE</scope>
</reference>
<dbReference type="OrthoDB" id="6435347at2759"/>
<name>A0A8X6XMX6_9ARAC</name>